<protein>
    <recommendedName>
        <fullName evidence="3">BTB domain-containing protein</fullName>
    </recommendedName>
</protein>
<reference evidence="4" key="1">
    <citation type="submission" date="2023-07" db="EMBL/GenBank/DDBJ databases">
        <title>Chromosome-level Genome Assembly of Striped Snakehead (Channa striata).</title>
        <authorList>
            <person name="Liu H."/>
        </authorList>
    </citation>
    <scope>NUCLEOTIDE SEQUENCE</scope>
    <source>
        <strain evidence="4">Gz</strain>
        <tissue evidence="4">Muscle</tissue>
    </source>
</reference>
<evidence type="ECO:0000256" key="1">
    <source>
        <dbReference type="ARBA" id="ARBA00022441"/>
    </source>
</evidence>
<dbReference type="AlphaFoldDB" id="A0AA88NAF0"/>
<feature type="domain" description="BTB" evidence="3">
    <location>
        <begin position="56"/>
        <end position="123"/>
    </location>
</feature>
<evidence type="ECO:0000313" key="5">
    <source>
        <dbReference type="Proteomes" id="UP001187415"/>
    </source>
</evidence>
<keyword evidence="5" id="KW-1185">Reference proteome</keyword>
<keyword evidence="2" id="KW-0677">Repeat</keyword>
<dbReference type="InterPro" id="IPR015915">
    <property type="entry name" value="Kelch-typ_b-propeller"/>
</dbReference>
<dbReference type="PROSITE" id="PS50097">
    <property type="entry name" value="BTB"/>
    <property type="match status" value="1"/>
</dbReference>
<comment type="caution">
    <text evidence="4">The sequence shown here is derived from an EMBL/GenBank/DDBJ whole genome shotgun (WGS) entry which is preliminary data.</text>
</comment>
<dbReference type="SUPFAM" id="SSF117281">
    <property type="entry name" value="Kelch motif"/>
    <property type="match status" value="1"/>
</dbReference>
<dbReference type="CDD" id="cd18486">
    <property type="entry name" value="BACK_KBTBD13"/>
    <property type="match status" value="1"/>
</dbReference>
<gene>
    <name evidence="4" type="ORF">Q5P01_006086</name>
</gene>
<keyword evidence="1" id="KW-0880">Kelch repeat</keyword>
<dbReference type="PANTHER" id="PTHR46375">
    <property type="entry name" value="KELCH REPEAT AND BTB DOMAIN-CONTAINING PROTEIN 13-RELATED"/>
    <property type="match status" value="1"/>
</dbReference>
<dbReference type="Pfam" id="PF00651">
    <property type="entry name" value="BTB"/>
    <property type="match status" value="1"/>
</dbReference>
<dbReference type="SUPFAM" id="SSF54695">
    <property type="entry name" value="POZ domain"/>
    <property type="match status" value="1"/>
</dbReference>
<dbReference type="SMART" id="SM00225">
    <property type="entry name" value="BTB"/>
    <property type="match status" value="1"/>
</dbReference>
<evidence type="ECO:0000256" key="2">
    <source>
        <dbReference type="ARBA" id="ARBA00022737"/>
    </source>
</evidence>
<organism evidence="4 5">
    <name type="scientific">Channa striata</name>
    <name type="common">Snakehead murrel</name>
    <name type="synonym">Ophicephalus striatus</name>
    <dbReference type="NCBI Taxonomy" id="64152"/>
    <lineage>
        <taxon>Eukaryota</taxon>
        <taxon>Metazoa</taxon>
        <taxon>Chordata</taxon>
        <taxon>Craniata</taxon>
        <taxon>Vertebrata</taxon>
        <taxon>Euteleostomi</taxon>
        <taxon>Actinopterygii</taxon>
        <taxon>Neopterygii</taxon>
        <taxon>Teleostei</taxon>
        <taxon>Neoteleostei</taxon>
        <taxon>Acanthomorphata</taxon>
        <taxon>Anabantaria</taxon>
        <taxon>Anabantiformes</taxon>
        <taxon>Channoidei</taxon>
        <taxon>Channidae</taxon>
        <taxon>Channa</taxon>
    </lineage>
</organism>
<evidence type="ECO:0000313" key="4">
    <source>
        <dbReference type="EMBL" id="KAK2853425.1"/>
    </source>
</evidence>
<evidence type="ECO:0000259" key="3">
    <source>
        <dbReference type="PROSITE" id="PS50097"/>
    </source>
</evidence>
<dbReference type="EMBL" id="JAUPFM010000004">
    <property type="protein sequence ID" value="KAK2853425.1"/>
    <property type="molecule type" value="Genomic_DNA"/>
</dbReference>
<dbReference type="Proteomes" id="UP001187415">
    <property type="component" value="Unassembled WGS sequence"/>
</dbReference>
<dbReference type="InterPro" id="IPR052392">
    <property type="entry name" value="Kelch-BTB_domain-containing"/>
</dbReference>
<dbReference type="InterPro" id="IPR000210">
    <property type="entry name" value="BTB/POZ_dom"/>
</dbReference>
<dbReference type="Gene3D" id="3.30.710.10">
    <property type="entry name" value="Potassium Channel Kv1.1, Chain A"/>
    <property type="match status" value="1"/>
</dbReference>
<sequence>MCSRQEALILPMALPCLDLDQPKIELFLLERALQLGDVIKLCTVETMESSSCTPPNTLRVSINDNAFFVDKRTLSENCEYFRALFQSGMKECRQEEIQLHSVGTQGFLVLLQVLAGERPMLNSDQIVEAIECAAFLQVPALTKHLINIINSENCLLMYHTAATYGVLELSRRAALFIRDMYPDLREDVHTLPNKLVEYIESLLPSSYMAVCSHSPSTELLEDVQRTVCYLDEEHRGWRVLTHLPGSTSTTMAGVAVLDNKLYIIGGVHDWTAMSGHYGNSKGSLLTAVVRGDSVFTLSRHVTREYTVDDHRWRVKREMEGFGRIGSIYTFLMRLPKATTSLMGNCRDVTQGQNLRDLKLCPKLSPQCSHKL</sequence>
<accession>A0AA88NAF0</accession>
<dbReference type="PANTHER" id="PTHR46375:SF5">
    <property type="entry name" value="KELCH REPEAT AND BTB DOMAIN-CONTAINING PROTEIN 13-RELATED"/>
    <property type="match status" value="1"/>
</dbReference>
<dbReference type="InterPro" id="IPR011333">
    <property type="entry name" value="SKP1/BTB/POZ_sf"/>
</dbReference>
<name>A0AA88NAF0_CHASR</name>
<proteinExistence type="predicted"/>